<organism evidence="7 8">
    <name type="scientific">Nocardioides perillae</name>
    <dbReference type="NCBI Taxonomy" id="1119534"/>
    <lineage>
        <taxon>Bacteria</taxon>
        <taxon>Bacillati</taxon>
        <taxon>Actinomycetota</taxon>
        <taxon>Actinomycetes</taxon>
        <taxon>Propionibacteriales</taxon>
        <taxon>Nocardioidaceae</taxon>
        <taxon>Nocardioides</taxon>
    </lineage>
</organism>
<feature type="transmembrane region" description="Helical" evidence="6">
    <location>
        <begin position="221"/>
        <end position="237"/>
    </location>
</feature>
<keyword evidence="3 6" id="KW-0812">Transmembrane</keyword>
<dbReference type="PANTHER" id="PTHR30213">
    <property type="entry name" value="INNER MEMBRANE PROTEIN YHJD"/>
    <property type="match status" value="1"/>
</dbReference>
<dbReference type="GO" id="GO:0005886">
    <property type="term" value="C:plasma membrane"/>
    <property type="evidence" value="ECO:0007669"/>
    <property type="project" value="UniProtKB-SubCell"/>
</dbReference>
<gene>
    <name evidence="7" type="ORF">BJ989_001402</name>
</gene>
<sequence length="355" mass="38087">MASPQERLVALRRRRPLVDHVVRAVEHYAAVKGSLQAGAMTYFGFLSFFPILALAFTLVGWLSLVFPDSQDALVEVIQSVLPGLIGPLDTQISLEEIEAGARVAGPLAFAGVLYAGLGWVSAMRDALVVVFEVDGDQPNLVVAKLRDLGVLLTVGAVLLVSVVVSGFVGGFAEELLGWLELDEELAPLVVGVSLAVGFAANVLLFYLIFRLLARPDDVPTRSLLAGALLGAVGFEVLKRLSSLLLGSTGGGAAQAFGIALVLLVWINYFSRVVVLAASWAWTTRAAREVRDEREWARRSMEELVRVDLRESHHVPLNDDGPPVEAPRPARAFATGAAATLGTLGAVRLLRRKDPR</sequence>
<comment type="caution">
    <text evidence="7">The sequence shown here is derived from an EMBL/GenBank/DDBJ whole genome shotgun (WGS) entry which is preliminary data.</text>
</comment>
<evidence type="ECO:0000256" key="2">
    <source>
        <dbReference type="ARBA" id="ARBA00022475"/>
    </source>
</evidence>
<evidence type="ECO:0000256" key="6">
    <source>
        <dbReference type="SAM" id="Phobius"/>
    </source>
</evidence>
<dbReference type="Proteomes" id="UP000544110">
    <property type="component" value="Unassembled WGS sequence"/>
</dbReference>
<evidence type="ECO:0000313" key="8">
    <source>
        <dbReference type="Proteomes" id="UP000544110"/>
    </source>
</evidence>
<reference evidence="7 8" key="1">
    <citation type="submission" date="2020-07" db="EMBL/GenBank/DDBJ databases">
        <title>Sequencing the genomes of 1000 actinobacteria strains.</title>
        <authorList>
            <person name="Klenk H.-P."/>
        </authorList>
    </citation>
    <scope>NUCLEOTIDE SEQUENCE [LARGE SCALE GENOMIC DNA]</scope>
    <source>
        <strain evidence="7 8">DSM 24552</strain>
    </source>
</reference>
<evidence type="ECO:0000256" key="4">
    <source>
        <dbReference type="ARBA" id="ARBA00022989"/>
    </source>
</evidence>
<dbReference type="AlphaFoldDB" id="A0A7Y9RUG0"/>
<keyword evidence="4 6" id="KW-1133">Transmembrane helix</keyword>
<dbReference type="InterPro" id="IPR017039">
    <property type="entry name" value="Virul_fac_BrkB"/>
</dbReference>
<keyword evidence="8" id="KW-1185">Reference proteome</keyword>
<dbReference type="EMBL" id="JACCAC010000001">
    <property type="protein sequence ID" value="NYG55098.1"/>
    <property type="molecule type" value="Genomic_DNA"/>
</dbReference>
<evidence type="ECO:0000256" key="5">
    <source>
        <dbReference type="ARBA" id="ARBA00023136"/>
    </source>
</evidence>
<comment type="subcellular location">
    <subcellularLocation>
        <location evidence="1">Cell membrane</location>
        <topology evidence="1">Multi-pass membrane protein</topology>
    </subcellularLocation>
</comment>
<dbReference type="Pfam" id="PF03631">
    <property type="entry name" value="Virul_fac_BrkB"/>
    <property type="match status" value="1"/>
</dbReference>
<feature type="transmembrane region" description="Helical" evidence="6">
    <location>
        <begin position="185"/>
        <end position="209"/>
    </location>
</feature>
<feature type="transmembrane region" description="Helical" evidence="6">
    <location>
        <begin position="148"/>
        <end position="173"/>
    </location>
</feature>
<feature type="transmembrane region" description="Helical" evidence="6">
    <location>
        <begin position="42"/>
        <end position="64"/>
    </location>
</feature>
<accession>A0A7Y9RUG0</accession>
<keyword evidence="5 6" id="KW-0472">Membrane</keyword>
<name>A0A7Y9RUG0_9ACTN</name>
<dbReference type="RefSeq" id="WP_179517596.1">
    <property type="nucleotide sequence ID" value="NZ_JACCAC010000001.1"/>
</dbReference>
<keyword evidence="2" id="KW-1003">Cell membrane</keyword>
<dbReference type="PANTHER" id="PTHR30213:SF1">
    <property type="entry name" value="INNER MEMBRANE PROTEIN YHJD"/>
    <property type="match status" value="1"/>
</dbReference>
<feature type="transmembrane region" description="Helical" evidence="6">
    <location>
        <begin position="244"/>
        <end position="266"/>
    </location>
</feature>
<evidence type="ECO:0000313" key="7">
    <source>
        <dbReference type="EMBL" id="NYG55098.1"/>
    </source>
</evidence>
<evidence type="ECO:0000256" key="1">
    <source>
        <dbReference type="ARBA" id="ARBA00004651"/>
    </source>
</evidence>
<evidence type="ECO:0000256" key="3">
    <source>
        <dbReference type="ARBA" id="ARBA00022692"/>
    </source>
</evidence>
<protein>
    <submittedName>
        <fullName evidence="7">Membrane protein</fullName>
    </submittedName>
</protein>
<proteinExistence type="predicted"/>